<reference evidence="1 2" key="1">
    <citation type="submission" date="2018-03" db="EMBL/GenBank/DDBJ databases">
        <title>The ancient ancestry and fast evolution of plastids.</title>
        <authorList>
            <person name="Moore K.R."/>
            <person name="Magnabosco C."/>
            <person name="Momper L."/>
            <person name="Gold D.A."/>
            <person name="Bosak T."/>
            <person name="Fournier G.P."/>
        </authorList>
    </citation>
    <scope>NUCLEOTIDE SEQUENCE [LARGE SCALE GENOMIC DNA]</scope>
    <source>
        <strain evidence="1 2">CCALA 037</strain>
    </source>
</reference>
<dbReference type="AlphaFoldDB" id="A0A2T1G270"/>
<proteinExistence type="predicted"/>
<accession>A0A2T1G270</accession>
<dbReference type="RefSeq" id="WP_106309771.1">
    <property type="nucleotide sequence ID" value="NZ_PVWO01000362.1"/>
</dbReference>
<gene>
    <name evidence="1" type="ORF">C7B77_21720</name>
</gene>
<comment type="caution">
    <text evidence="1">The sequence shown here is derived from an EMBL/GenBank/DDBJ whole genome shotgun (WGS) entry which is preliminary data.</text>
</comment>
<keyword evidence="2" id="KW-1185">Reference proteome</keyword>
<dbReference type="EMBL" id="PVWO01000362">
    <property type="protein sequence ID" value="PSB51332.1"/>
    <property type="molecule type" value="Genomic_DNA"/>
</dbReference>
<sequence length="149" mass="16871">MAFNWGELTNILSTVEDLLFMGDPPPSISISTGSEDDKYEKLYVKIAFPLKNGISEVILYYEHGFIFYKDLNGKNLQCINFDDKNLALTHGSFRKALKQVLAFDKHFVQPAKNSELASEVEMSFNISTTNNSPLDEIRQLVNSSQIENN</sequence>
<evidence type="ECO:0000313" key="1">
    <source>
        <dbReference type="EMBL" id="PSB51332.1"/>
    </source>
</evidence>
<evidence type="ECO:0000313" key="2">
    <source>
        <dbReference type="Proteomes" id="UP000238937"/>
    </source>
</evidence>
<dbReference type="OrthoDB" id="9827456at2"/>
<protein>
    <submittedName>
        <fullName evidence="1">Uncharacterized protein</fullName>
    </submittedName>
</protein>
<name>A0A2T1G270_9CYAN</name>
<organism evidence="1 2">
    <name type="scientific">Chamaesiphon polymorphus CCALA 037</name>
    <dbReference type="NCBI Taxonomy" id="2107692"/>
    <lineage>
        <taxon>Bacteria</taxon>
        <taxon>Bacillati</taxon>
        <taxon>Cyanobacteriota</taxon>
        <taxon>Cyanophyceae</taxon>
        <taxon>Gomontiellales</taxon>
        <taxon>Chamaesiphonaceae</taxon>
        <taxon>Chamaesiphon</taxon>
    </lineage>
</organism>
<dbReference type="Proteomes" id="UP000238937">
    <property type="component" value="Unassembled WGS sequence"/>
</dbReference>